<reference evidence="2 3" key="1">
    <citation type="submission" date="2020-10" db="EMBL/GenBank/DDBJ databases">
        <title>Blautia liquoris sp.nov., isolated from the mud in a fermentation cellar used for the production of Chinese strong-flavoured liquor.</title>
        <authorList>
            <person name="Lu L."/>
        </authorList>
    </citation>
    <scope>NUCLEOTIDE SEQUENCE [LARGE SCALE GENOMIC DNA]</scope>
    <source>
        <strain evidence="2 3">LZLJ-3</strain>
    </source>
</reference>
<feature type="transmembrane region" description="Helical" evidence="1">
    <location>
        <begin position="16"/>
        <end position="34"/>
    </location>
</feature>
<protein>
    <submittedName>
        <fullName evidence="2">Uncharacterized protein</fullName>
    </submittedName>
</protein>
<sequence>MKEKRPQEGWKDNVRVAIYAMAGVYLLSLSYNMFRAISSSHGNEQLLMIVFTILFTVIGFGMVFFGIVSGYKNRKKMRETQGEKEES</sequence>
<feature type="transmembrane region" description="Helical" evidence="1">
    <location>
        <begin position="46"/>
        <end position="68"/>
    </location>
</feature>
<evidence type="ECO:0000256" key="1">
    <source>
        <dbReference type="SAM" id="Phobius"/>
    </source>
</evidence>
<evidence type="ECO:0000313" key="2">
    <source>
        <dbReference type="EMBL" id="QOV18486.1"/>
    </source>
</evidence>
<accession>A0A7M2RDW8</accession>
<name>A0A7M2RDW8_9FIRM</name>
<keyword evidence="3" id="KW-1185">Reference proteome</keyword>
<evidence type="ECO:0000313" key="3">
    <source>
        <dbReference type="Proteomes" id="UP000593601"/>
    </source>
</evidence>
<organism evidence="2 3">
    <name type="scientific">Blautia liquoris</name>
    <dbReference type="NCBI Taxonomy" id="2779518"/>
    <lineage>
        <taxon>Bacteria</taxon>
        <taxon>Bacillati</taxon>
        <taxon>Bacillota</taxon>
        <taxon>Clostridia</taxon>
        <taxon>Lachnospirales</taxon>
        <taxon>Lachnospiraceae</taxon>
        <taxon>Blautia</taxon>
    </lineage>
</organism>
<dbReference type="AlphaFoldDB" id="A0A7M2RDW8"/>
<dbReference type="EMBL" id="CP063304">
    <property type="protein sequence ID" value="QOV18486.1"/>
    <property type="molecule type" value="Genomic_DNA"/>
</dbReference>
<dbReference type="RefSeq" id="WP_193734848.1">
    <property type="nucleotide sequence ID" value="NZ_CP063304.1"/>
</dbReference>
<keyword evidence="1" id="KW-1133">Transmembrane helix</keyword>
<proteinExistence type="predicted"/>
<keyword evidence="1" id="KW-0472">Membrane</keyword>
<dbReference type="Proteomes" id="UP000593601">
    <property type="component" value="Chromosome"/>
</dbReference>
<dbReference type="KEGG" id="bliq:INP51_10735"/>
<gene>
    <name evidence="2" type="ORF">INP51_10735</name>
</gene>
<keyword evidence="1" id="KW-0812">Transmembrane</keyword>